<protein>
    <recommendedName>
        <fullName evidence="5">Tc1-like transposase DDE domain-containing protein</fullName>
    </recommendedName>
</protein>
<evidence type="ECO:0000256" key="3">
    <source>
        <dbReference type="ARBA" id="ARBA00022801"/>
    </source>
</evidence>
<dbReference type="GO" id="GO:0003676">
    <property type="term" value="F:nucleic acid binding"/>
    <property type="evidence" value="ECO:0007669"/>
    <property type="project" value="InterPro"/>
</dbReference>
<proteinExistence type="predicted"/>
<keyword evidence="3" id="KW-0378">Hydrolase</keyword>
<evidence type="ECO:0000259" key="5">
    <source>
        <dbReference type="Pfam" id="PF13358"/>
    </source>
</evidence>
<evidence type="ECO:0000313" key="7">
    <source>
        <dbReference type="Proteomes" id="UP000018817"/>
    </source>
</evidence>
<reference evidence="7" key="1">
    <citation type="submission" date="2011-12" db="EMBL/GenBank/DDBJ databases">
        <authorList>
            <consortium name="The Broad Institute Genome Sequencing Platform"/>
            <person name="Russ C."/>
            <person name="Tyler B."/>
            <person name="Panabieres F."/>
            <person name="Shan W."/>
            <person name="Tripathy S."/>
            <person name="Grunwald N."/>
            <person name="Machado M."/>
            <person name="Young S.K."/>
            <person name="Zeng Q."/>
            <person name="Gargeya S."/>
            <person name="Fitzgerald M."/>
            <person name="Haas B."/>
            <person name="Abouelleil A."/>
            <person name="Alvarado L."/>
            <person name="Arachchi H.M."/>
            <person name="Berlin A."/>
            <person name="Chapman S.B."/>
            <person name="Gearin G."/>
            <person name="Goldberg J."/>
            <person name="Griggs A."/>
            <person name="Gujja S."/>
            <person name="Hansen M."/>
            <person name="Heiman D."/>
            <person name="Howarth C."/>
            <person name="Larimer J."/>
            <person name="Lui A."/>
            <person name="MacDonald P.J.P."/>
            <person name="McCowen C."/>
            <person name="Montmayeur A."/>
            <person name="Murphy C."/>
            <person name="Neiman D."/>
            <person name="Pearson M."/>
            <person name="Priest M."/>
            <person name="Roberts A."/>
            <person name="Saif S."/>
            <person name="Shea T."/>
            <person name="Sisk P."/>
            <person name="Stolte C."/>
            <person name="Sykes S."/>
            <person name="Wortman J."/>
            <person name="Nusbaum C."/>
            <person name="Birren B."/>
        </authorList>
    </citation>
    <scope>NUCLEOTIDE SEQUENCE [LARGE SCALE GENOMIC DNA]</scope>
    <source>
        <strain evidence="7">INRA-310</strain>
    </source>
</reference>
<dbReference type="GeneID" id="20178836"/>
<dbReference type="SUPFAM" id="SSF55811">
    <property type="entry name" value="Nudix"/>
    <property type="match status" value="1"/>
</dbReference>
<evidence type="ECO:0000313" key="6">
    <source>
        <dbReference type="EMBL" id="ETN12201.1"/>
    </source>
</evidence>
<dbReference type="Proteomes" id="UP000018817">
    <property type="component" value="Unassembled WGS sequence"/>
</dbReference>
<evidence type="ECO:0000256" key="1">
    <source>
        <dbReference type="ARBA" id="ARBA00001946"/>
    </source>
</evidence>
<keyword evidence="4" id="KW-0460">Magnesium</keyword>
<dbReference type="RefSeq" id="XP_008902200.1">
    <property type="nucleotide sequence ID" value="XM_008903952.1"/>
</dbReference>
<evidence type="ECO:0000256" key="4">
    <source>
        <dbReference type="ARBA" id="ARBA00022842"/>
    </source>
</evidence>
<feature type="domain" description="Tc1-like transposase DDE" evidence="5">
    <location>
        <begin position="265"/>
        <end position="353"/>
    </location>
</feature>
<dbReference type="Gene3D" id="3.30.420.10">
    <property type="entry name" value="Ribonuclease H-like superfamily/Ribonuclease H"/>
    <property type="match status" value="1"/>
</dbReference>
<dbReference type="GO" id="GO:0046872">
    <property type="term" value="F:metal ion binding"/>
    <property type="evidence" value="ECO:0007669"/>
    <property type="project" value="UniProtKB-KW"/>
</dbReference>
<accession>W2QH63</accession>
<comment type="cofactor">
    <cofactor evidence="1">
        <name>Mg(2+)</name>
        <dbReference type="ChEBI" id="CHEBI:18420"/>
    </cofactor>
</comment>
<dbReference type="InterPro" id="IPR015797">
    <property type="entry name" value="NUDIX_hydrolase-like_dom_sf"/>
</dbReference>
<gene>
    <name evidence="6" type="ORF">PPTG_09094</name>
</gene>
<keyword evidence="2" id="KW-0479">Metal-binding</keyword>
<dbReference type="PANTHER" id="PTHR31835">
    <property type="entry name" value="URIDINE DIPHOSPHATE GLUCOSE PYROPHOSPHATASE"/>
    <property type="match status" value="1"/>
</dbReference>
<sequence>MLLPLRHLMSFSVRSFEAPLAVEQVSVCLSSRFNRHVHPDPSIEQQKAKNWEELKRQTPRLFNATKFRLHGLVEDHRSSSLQMNWGLTDYASYLGTCCSSLAPQLLEDGEKLHSDRFAFLSRKVGVAAVLETKDGHVALIKRSKSVGLYQDLYDTPGGHPEPSNIHLTEDNMQTLEDKGNELKRTQLEDAAKQEFFQSIVNEVHEEVNLAPQQQQPPMLMGVVLQTDSCTPSFSFHIKTECSARELRDLYRAGPSDNIGLVTYQLEHGSIRMEKNAAFVEEIYKAVKASQEFRNFFQGKKVVIVLDNAPAHRQTEDRVTEHEDMELLRLGPYSPMCNPIEGCFSVLKANIKRHLAIYREEICDRSRQLDNNGDVMTLAGRQMRVLERAAKAEMKCMTSVLVSRMELHCSKAVNAAAEGIAMVYGK</sequence>
<dbReference type="OrthoDB" id="242473at2759"/>
<dbReference type="InterPro" id="IPR036397">
    <property type="entry name" value="RNaseH_sf"/>
</dbReference>
<dbReference type="Gene3D" id="3.90.79.10">
    <property type="entry name" value="Nucleoside Triphosphate Pyrophosphohydrolase"/>
    <property type="match status" value="1"/>
</dbReference>
<dbReference type="Pfam" id="PF13358">
    <property type="entry name" value="DDE_3"/>
    <property type="match status" value="1"/>
</dbReference>
<dbReference type="GO" id="GO:0052751">
    <property type="term" value="F:GDP-mannose hydrolase activity"/>
    <property type="evidence" value="ECO:0007669"/>
    <property type="project" value="TreeGrafter"/>
</dbReference>
<dbReference type="InterPro" id="IPR055295">
    <property type="entry name" value="NUDT22/NUDT9-like"/>
</dbReference>
<reference evidence="6 7" key="2">
    <citation type="submission" date="2013-11" db="EMBL/GenBank/DDBJ databases">
        <title>The Genome Sequence of Phytophthora parasitica INRA-310.</title>
        <authorList>
            <consortium name="The Broad Institute Genomics Platform"/>
            <person name="Russ C."/>
            <person name="Tyler B."/>
            <person name="Panabieres F."/>
            <person name="Shan W."/>
            <person name="Tripathy S."/>
            <person name="Grunwald N."/>
            <person name="Machado M."/>
            <person name="Johnson C.S."/>
            <person name="Arredondo F."/>
            <person name="Hong C."/>
            <person name="Coffey M."/>
            <person name="Young S.K."/>
            <person name="Zeng Q."/>
            <person name="Gargeya S."/>
            <person name="Fitzgerald M."/>
            <person name="Abouelleil A."/>
            <person name="Alvarado L."/>
            <person name="Chapman S.B."/>
            <person name="Gainer-Dewar J."/>
            <person name="Goldberg J."/>
            <person name="Griggs A."/>
            <person name="Gujja S."/>
            <person name="Hansen M."/>
            <person name="Howarth C."/>
            <person name="Imamovic A."/>
            <person name="Ireland A."/>
            <person name="Larimer J."/>
            <person name="McCowan C."/>
            <person name="Murphy C."/>
            <person name="Pearson M."/>
            <person name="Poon T.W."/>
            <person name="Priest M."/>
            <person name="Roberts A."/>
            <person name="Saif S."/>
            <person name="Shea T."/>
            <person name="Sykes S."/>
            <person name="Wortman J."/>
            <person name="Nusbaum C."/>
            <person name="Birren B."/>
        </authorList>
    </citation>
    <scope>NUCLEOTIDE SEQUENCE [LARGE SCALE GENOMIC DNA]</scope>
    <source>
        <strain evidence="6 7">INRA-310</strain>
    </source>
</reference>
<evidence type="ECO:0000256" key="2">
    <source>
        <dbReference type="ARBA" id="ARBA00022723"/>
    </source>
</evidence>
<organism evidence="6 7">
    <name type="scientific">Phytophthora nicotianae (strain INRA-310)</name>
    <name type="common">Phytophthora parasitica</name>
    <dbReference type="NCBI Taxonomy" id="761204"/>
    <lineage>
        <taxon>Eukaryota</taxon>
        <taxon>Sar</taxon>
        <taxon>Stramenopiles</taxon>
        <taxon>Oomycota</taxon>
        <taxon>Peronosporomycetes</taxon>
        <taxon>Peronosporales</taxon>
        <taxon>Peronosporaceae</taxon>
        <taxon>Phytophthora</taxon>
    </lineage>
</organism>
<dbReference type="AlphaFoldDB" id="W2QH63"/>
<dbReference type="PANTHER" id="PTHR31835:SF1">
    <property type="entry name" value="URIDINE DIPHOSPHATE GLUCOSE PYROPHOSPHATASE NUDT22"/>
    <property type="match status" value="1"/>
</dbReference>
<dbReference type="EMBL" id="KI669577">
    <property type="protein sequence ID" value="ETN12201.1"/>
    <property type="molecule type" value="Genomic_DNA"/>
</dbReference>
<dbReference type="InterPro" id="IPR038717">
    <property type="entry name" value="Tc1-like_DDE_dom"/>
</dbReference>
<name>W2QH63_PHYN3</name>
<dbReference type="VEuPathDB" id="FungiDB:PPTG_09094"/>